<reference evidence="2 5" key="1">
    <citation type="submission" date="2015-09" db="EMBL/GenBank/DDBJ databases">
        <authorList>
            <person name="Xu Y."/>
            <person name="Nagy A."/>
            <person name="Liu N.T."/>
            <person name="Nou X."/>
        </authorList>
    </citation>
    <scope>NUCLEOTIDE SEQUENCE [LARGE SCALE GENOMIC DNA]</scope>
    <source>
        <strain evidence="2 5">FC1138</strain>
    </source>
</reference>
<evidence type="ECO:0000313" key="4">
    <source>
        <dbReference type="EMBL" id="NMV38276.1"/>
    </source>
</evidence>
<proteinExistence type="predicted"/>
<dbReference type="Proteomes" id="UP000078572">
    <property type="component" value="Chromosome 1"/>
</dbReference>
<dbReference type="AlphaFoldDB" id="A0A191ZYM8"/>
<evidence type="ECO:0000313" key="3">
    <source>
        <dbReference type="EMBL" id="ANJ73229.1"/>
    </source>
</evidence>
<evidence type="ECO:0000313" key="2">
    <source>
        <dbReference type="EMBL" id="ANH73102.1"/>
    </source>
</evidence>
<organism evidence="3 6">
    <name type="scientific">Ralstonia insidiosa</name>
    <dbReference type="NCBI Taxonomy" id="190721"/>
    <lineage>
        <taxon>Bacteria</taxon>
        <taxon>Pseudomonadati</taxon>
        <taxon>Pseudomonadota</taxon>
        <taxon>Betaproteobacteria</taxon>
        <taxon>Burkholderiales</taxon>
        <taxon>Burkholderiaceae</taxon>
        <taxon>Ralstonia</taxon>
    </lineage>
</organism>
<dbReference type="OrthoDB" id="8778158at2"/>
<dbReference type="EMBL" id="JABBZM010000008">
    <property type="protein sequence ID" value="NMV38276.1"/>
    <property type="molecule type" value="Genomic_DNA"/>
</dbReference>
<feature type="compositionally biased region" description="Basic and acidic residues" evidence="1">
    <location>
        <begin position="119"/>
        <end position="131"/>
    </location>
</feature>
<dbReference type="Proteomes" id="UP000575469">
    <property type="component" value="Unassembled WGS sequence"/>
</dbReference>
<protein>
    <submittedName>
        <fullName evidence="3">Uncharacterized protein</fullName>
    </submittedName>
</protein>
<evidence type="ECO:0000256" key="1">
    <source>
        <dbReference type="SAM" id="MobiDB-lite"/>
    </source>
</evidence>
<dbReference type="Proteomes" id="UP000077927">
    <property type="component" value="Chromosome 1"/>
</dbReference>
<reference evidence="4 7" key="4">
    <citation type="submission" date="2020-04" db="EMBL/GenBank/DDBJ databases">
        <title>Ralstonia insidiosa genome sequencing and assembly.</title>
        <authorList>
            <person name="Martins R.C.R."/>
            <person name="Perdigao-Neto L.V."/>
            <person name="Levin A.S.S."/>
            <person name="Costa S.F."/>
        </authorList>
    </citation>
    <scope>NUCLEOTIDE SEQUENCE [LARGE SCALE GENOMIC DNA]</scope>
    <source>
        <strain evidence="4 7">5047</strain>
    </source>
</reference>
<gene>
    <name evidence="3" type="ORF">A9Y76_12430</name>
    <name evidence="2" type="ORF">ACS15_2572</name>
    <name evidence="4" type="ORF">HGR00_10200</name>
</gene>
<dbReference type="EMBL" id="CP016022">
    <property type="protein sequence ID" value="ANJ73229.1"/>
    <property type="molecule type" value="Genomic_DNA"/>
</dbReference>
<reference evidence="3" key="3">
    <citation type="submission" date="2016-06" db="EMBL/GenBank/DDBJ databases">
        <authorList>
            <person name="Kjaerup R.B."/>
            <person name="Dalgaard T.S."/>
            <person name="Juul-Madsen H.R."/>
        </authorList>
    </citation>
    <scope>NUCLEOTIDE SEQUENCE [LARGE SCALE GENOMIC DNA]</scope>
    <source>
        <strain evidence="3">ATCC 49129</strain>
    </source>
</reference>
<reference evidence="6" key="2">
    <citation type="submission" date="2016-06" db="EMBL/GenBank/DDBJ databases">
        <authorList>
            <person name="Xu Y."/>
            <person name="Nagy A."/>
            <person name="Yan X."/>
            <person name="Kim S.W."/>
            <person name="Haley B."/>
            <person name="Liu N.T."/>
            <person name="Nou X."/>
        </authorList>
    </citation>
    <scope>NUCLEOTIDE SEQUENCE [LARGE SCALE GENOMIC DNA]</scope>
    <source>
        <strain evidence="6">ATCC 49129</strain>
    </source>
</reference>
<evidence type="ECO:0000313" key="6">
    <source>
        <dbReference type="Proteomes" id="UP000078572"/>
    </source>
</evidence>
<evidence type="ECO:0000313" key="7">
    <source>
        <dbReference type="Proteomes" id="UP000575469"/>
    </source>
</evidence>
<dbReference type="PATRIC" id="fig|190721.6.peg.2538"/>
<keyword evidence="6" id="KW-1185">Reference proteome</keyword>
<name>A0A191ZYM8_9RALS</name>
<accession>A0A191ZYM8</accession>
<feature type="region of interest" description="Disordered" evidence="1">
    <location>
        <begin position="107"/>
        <end position="155"/>
    </location>
</feature>
<evidence type="ECO:0000313" key="5">
    <source>
        <dbReference type="Proteomes" id="UP000077927"/>
    </source>
</evidence>
<dbReference type="EMBL" id="CP012605">
    <property type="protein sequence ID" value="ANH73102.1"/>
    <property type="molecule type" value="Genomic_DNA"/>
</dbReference>
<sequence>MLRWIAHWAMNHAPSPEKQAERALNELRMELYHAEQRVMDAQMHADYYRARITFLEEVVKKGIERVSDQRKGKQESAHALRAGLKFTAELWRESQAQSRDSHLLRRRTAMSFLDPQDGPDTHRDPKIHHLSELAAGSHFDSNPLPQAKHVASEKL</sequence>
<dbReference type="KEGG" id="rin:ACS15_2572"/>